<dbReference type="AlphaFoldDB" id="A0A813ZIL7"/>
<proteinExistence type="predicted"/>
<comment type="caution">
    <text evidence="1">The sequence shown here is derived from an EMBL/GenBank/DDBJ whole genome shotgun (WGS) entry which is preliminary data.</text>
</comment>
<keyword evidence="3" id="KW-1185">Reference proteome</keyword>
<dbReference type="Proteomes" id="UP000681722">
    <property type="component" value="Unassembled WGS sequence"/>
</dbReference>
<organism evidence="1 3">
    <name type="scientific">Didymodactylos carnosus</name>
    <dbReference type="NCBI Taxonomy" id="1234261"/>
    <lineage>
        <taxon>Eukaryota</taxon>
        <taxon>Metazoa</taxon>
        <taxon>Spiralia</taxon>
        <taxon>Gnathifera</taxon>
        <taxon>Rotifera</taxon>
        <taxon>Eurotatoria</taxon>
        <taxon>Bdelloidea</taxon>
        <taxon>Philodinida</taxon>
        <taxon>Philodinidae</taxon>
        <taxon>Didymodactylos</taxon>
    </lineage>
</organism>
<name>A0A813ZIL7_9BILA</name>
<dbReference type="Proteomes" id="UP000663829">
    <property type="component" value="Unassembled WGS sequence"/>
</dbReference>
<dbReference type="OrthoDB" id="6375801at2759"/>
<evidence type="ECO:0000313" key="2">
    <source>
        <dbReference type="EMBL" id="CAF3683340.1"/>
    </source>
</evidence>
<protein>
    <submittedName>
        <fullName evidence="1">Uncharacterized protein</fullName>
    </submittedName>
</protein>
<accession>A0A813ZIL7</accession>
<evidence type="ECO:0000313" key="1">
    <source>
        <dbReference type="EMBL" id="CAF0900818.1"/>
    </source>
</evidence>
<dbReference type="EMBL" id="CAJNOQ010001523">
    <property type="protein sequence ID" value="CAF0900818.1"/>
    <property type="molecule type" value="Genomic_DNA"/>
</dbReference>
<reference evidence="1" key="1">
    <citation type="submission" date="2021-02" db="EMBL/GenBank/DDBJ databases">
        <authorList>
            <person name="Nowell W R."/>
        </authorList>
    </citation>
    <scope>NUCLEOTIDE SEQUENCE</scope>
</reference>
<dbReference type="EMBL" id="CAJOBC010001523">
    <property type="protein sequence ID" value="CAF3683340.1"/>
    <property type="molecule type" value="Genomic_DNA"/>
</dbReference>
<sequence length="465" mass="52682">MGCNYTLSEAEELIQGLKRLIQCSDYAEQIRLLTLAPRSWGRAKVESFFTCSERQARYGVYLRDSGRILHRPVDLRGNLPFDPQIEKKIFEFYHDDMISRDPTMRVGKSKFCSLRPKWIKTITPHDGCACVYHQNPTLLITAWNRINHASVDLKGLISELVCSTSLPECYGGECNTCGDRLPSDVLMLSFSGDEEDEVTWMQWKKTEKRADIQRISGSIANRSSTMIRTDSSIENPSSTMIRTLSSTEGHWNSLPFLQINFFSIEQTIVEGSYHQQYTNEEYELSRGAGDFVPYPLQYQRLPLKNIRYREKSSVEFTSRRLFKGPTVKTCHATFAGVYAIESLSASSGKSYSFNTLFSDGTVVVLIGRSDDSAITGVGVWDCTPQGRLSIKRIVLVNSIDPTRTEPFAYGEAKLSCRDNGNECSGPQAIYVVRKRELPNKRGMFPSAYNYENETITAIKLRPIMP</sequence>
<gene>
    <name evidence="1" type="ORF">GPM918_LOCUS8626</name>
    <name evidence="2" type="ORF">SRO942_LOCUS8626</name>
</gene>
<evidence type="ECO:0000313" key="3">
    <source>
        <dbReference type="Proteomes" id="UP000663829"/>
    </source>
</evidence>